<dbReference type="EMBL" id="PVNK01000242">
    <property type="protein sequence ID" value="PRP91436.1"/>
    <property type="molecule type" value="Genomic_DNA"/>
</dbReference>
<proteinExistence type="predicted"/>
<organism evidence="1 2">
    <name type="scientific">Enhygromyxa salina</name>
    <dbReference type="NCBI Taxonomy" id="215803"/>
    <lineage>
        <taxon>Bacteria</taxon>
        <taxon>Pseudomonadati</taxon>
        <taxon>Myxococcota</taxon>
        <taxon>Polyangia</taxon>
        <taxon>Nannocystales</taxon>
        <taxon>Nannocystaceae</taxon>
        <taxon>Enhygromyxa</taxon>
    </lineage>
</organism>
<sequence length="187" mass="20387">MDGRHGNDRTPLHPSARSSARMGLGQVDVIAPGLIHCRLAGHVKAEHIQPVLDAGDEQIAAGFRVLLVIDADDVHAWKSEVRQIFQAWLVDNASCVEKAWVIYRSPIIKMGLRLMNAQTDGLVIGFDDPEAFDEAVDAATRRARAGHSKLSNNDSCEAQLRVDSQAHAGLRRLLGDRGLEQIGVRAS</sequence>
<dbReference type="RefSeq" id="WP_146156193.1">
    <property type="nucleotide sequence ID" value="NZ_PVNK01000242.1"/>
</dbReference>
<gene>
    <name evidence="1" type="ORF">ENSA5_55530</name>
</gene>
<dbReference type="AlphaFoldDB" id="A0A2S9XEZ0"/>
<dbReference type="Proteomes" id="UP000237968">
    <property type="component" value="Unassembled WGS sequence"/>
</dbReference>
<evidence type="ECO:0000313" key="2">
    <source>
        <dbReference type="Proteomes" id="UP000237968"/>
    </source>
</evidence>
<evidence type="ECO:0000313" key="1">
    <source>
        <dbReference type="EMBL" id="PRP91436.1"/>
    </source>
</evidence>
<keyword evidence="2" id="KW-1185">Reference proteome</keyword>
<accession>A0A2S9XEZ0</accession>
<reference evidence="1 2" key="1">
    <citation type="submission" date="2018-03" db="EMBL/GenBank/DDBJ databases">
        <title>Draft Genome Sequences of the Obligatory Marine Myxobacteria Enhygromyxa salina SWB005.</title>
        <authorList>
            <person name="Poehlein A."/>
            <person name="Moghaddam J.A."/>
            <person name="Harms H."/>
            <person name="Alanjari M."/>
            <person name="Koenig G.M."/>
            <person name="Daniel R."/>
            <person name="Schaeberle T.F."/>
        </authorList>
    </citation>
    <scope>NUCLEOTIDE SEQUENCE [LARGE SCALE GENOMIC DNA]</scope>
    <source>
        <strain evidence="1 2">SWB005</strain>
    </source>
</reference>
<name>A0A2S9XEZ0_9BACT</name>
<protein>
    <submittedName>
        <fullName evidence="1">Uncharacterized protein</fullName>
    </submittedName>
</protein>
<comment type="caution">
    <text evidence="1">The sequence shown here is derived from an EMBL/GenBank/DDBJ whole genome shotgun (WGS) entry which is preliminary data.</text>
</comment>
<dbReference type="OrthoDB" id="5528748at2"/>